<feature type="domain" description="Non-reducing end beta-L-arabinofuranosidase-like GH127 catalytic" evidence="2">
    <location>
        <begin position="32"/>
        <end position="413"/>
    </location>
</feature>
<reference evidence="7 9" key="3">
    <citation type="submission" date="2024-08" db="EMBL/GenBank/DDBJ databases">
        <authorList>
            <person name="Wei W."/>
        </authorList>
    </citation>
    <scope>NUCLEOTIDE SEQUENCE [LARGE SCALE GENOMIC DNA]</scope>
    <source>
        <strain evidence="7 9">XU2</strain>
    </source>
</reference>
<dbReference type="GO" id="GO:0016787">
    <property type="term" value="F:hydrolase activity"/>
    <property type="evidence" value="ECO:0007669"/>
    <property type="project" value="UniProtKB-KW"/>
</dbReference>
<dbReference type="GO" id="GO:0005975">
    <property type="term" value="P:carbohydrate metabolic process"/>
    <property type="evidence" value="ECO:0007669"/>
    <property type="project" value="InterPro"/>
</dbReference>
<dbReference type="InterPro" id="IPR032275">
    <property type="entry name" value="DUF4986"/>
</dbReference>
<reference evidence="6 8" key="2">
    <citation type="submission" date="2019-09" db="EMBL/GenBank/DDBJ databases">
        <title>A bacterium isolated from glacier soil.</title>
        <authorList>
            <person name="Liu Q."/>
        </authorList>
    </citation>
    <scope>NUCLEOTIDE SEQUENCE [LARGE SCALE GENOMIC DNA]</scope>
    <source>
        <strain evidence="6 8">MDT1-10-3</strain>
    </source>
</reference>
<dbReference type="SUPFAM" id="SSF48208">
    <property type="entry name" value="Six-hairpin glycosidases"/>
    <property type="match status" value="1"/>
</dbReference>
<dbReference type="AlphaFoldDB" id="A0A5M8QQ48"/>
<accession>A0A5M8QQ48</accession>
<evidence type="ECO:0000259" key="3">
    <source>
        <dbReference type="Pfam" id="PF16375"/>
    </source>
</evidence>
<dbReference type="Proteomes" id="UP001570846">
    <property type="component" value="Unassembled WGS sequence"/>
</dbReference>
<dbReference type="Pfam" id="PF16375">
    <property type="entry name" value="DUF4986"/>
    <property type="match status" value="1"/>
</dbReference>
<gene>
    <name evidence="7" type="ORF">ACD591_12780</name>
    <name evidence="6" type="ORF">FOE74_01295</name>
</gene>
<comment type="caution">
    <text evidence="6">The sequence shown here is derived from an EMBL/GenBank/DDBJ whole genome shotgun (WGS) entry which is preliminary data.</text>
</comment>
<evidence type="ECO:0000256" key="1">
    <source>
        <dbReference type="SAM" id="MobiDB-lite"/>
    </source>
</evidence>
<feature type="domain" description="Glycoside hydrolase GH146 substrate-binding" evidence="4">
    <location>
        <begin position="653"/>
        <end position="787"/>
    </location>
</feature>
<evidence type="ECO:0000259" key="5">
    <source>
        <dbReference type="Pfam" id="PF20736"/>
    </source>
</evidence>
<evidence type="ECO:0000313" key="8">
    <source>
        <dbReference type="Proteomes" id="UP000323866"/>
    </source>
</evidence>
<feature type="domain" description="DUF4986" evidence="3">
    <location>
        <begin position="546"/>
        <end position="629"/>
    </location>
</feature>
<dbReference type="EMBL" id="JBGOGF010000006">
    <property type="protein sequence ID" value="MFA1772169.1"/>
    <property type="molecule type" value="Genomic_DNA"/>
</dbReference>
<dbReference type="Pfam" id="PF20620">
    <property type="entry name" value="DUF6805"/>
    <property type="match status" value="1"/>
</dbReference>
<dbReference type="Proteomes" id="UP000323866">
    <property type="component" value="Unassembled WGS sequence"/>
</dbReference>
<dbReference type="EMBL" id="VKKZ01000010">
    <property type="protein sequence ID" value="KAA6437160.1"/>
    <property type="molecule type" value="Genomic_DNA"/>
</dbReference>
<evidence type="ECO:0000313" key="7">
    <source>
        <dbReference type="EMBL" id="MFA1772169.1"/>
    </source>
</evidence>
<dbReference type="OrthoDB" id="9757939at2"/>
<sequence length="789" mass="88682">MKVKILWMILLGLMPAAIVAQPGKLHPFPLSSVRLLESPFLQAQQTDLTYLLALDMDRLLAPFQKEAGIRPKAENYGNWENTGLDGHIGGHYLSALALMYASTGNPELKRRLDYLVDALEACQQKSGDGYLGGTPGGRQMWQEVKAGRINAGSFNLNQKWVPWYNIHKTYAGLRDAYLFAGNTKAKGMLIQLTDWALDLTKNLSDAQLQDMLRSEHGGMNEVFADVAEMTGDPKYLTLAKRFSQISVLTPLLQGKDQLNGLHANTQIPKVIGYQRVADVSGDTTWTKAADFFWKTVVDHRTVSIGGNSVSEHFHPAKDFTSMVESKEGPETCNTYNMLKLTRQLYLNRGAGGYLDYYERALYNHILSTQHPTRGGFVYFTSMRPRHYRVYSNPQLDFWCCVGSGLENHGKYGELIYAHSDQDLYLNLFLPSELTWQEKGLTVTQTTTFPLEEKSKVTLKLRKPQKFTFYIRQPGWVKGKQVKLLVNGKEALPTSTEKGYAGITRKWKSGDVVTISLPMHTQAEYLPDQSPWVSFVHGPIVLAAVTGQSDMGSLQADGSRMGHVANGPLYSLEDAPLLVSSEKDLATHLSPVVNKHFTFTLSGVVNQNQEQALELVPFYQIHDARYMVYWPVTTPEGLEARKAAIKEKEREKLALEAQTIDQVAPGEQQPESDHGFEGEKTETGVHRDRHWRLAKGWFSYNLKNKGPGPRTLRLTYFGADRDRNFDILVNGKLLQTVRRNGADGNKFVDVDYELPAAFLAQSKENVLKITFKAHENSSTAGIYHVRLLKR</sequence>
<dbReference type="InterPro" id="IPR008928">
    <property type="entry name" value="6-hairpin_glycosidase_sf"/>
</dbReference>
<proteinExistence type="predicted"/>
<evidence type="ECO:0000313" key="6">
    <source>
        <dbReference type="EMBL" id="KAA6437160.1"/>
    </source>
</evidence>
<keyword evidence="9" id="KW-1185">Reference proteome</keyword>
<evidence type="ECO:0000259" key="4">
    <source>
        <dbReference type="Pfam" id="PF20620"/>
    </source>
</evidence>
<feature type="compositionally biased region" description="Basic and acidic residues" evidence="1">
    <location>
        <begin position="670"/>
        <end position="684"/>
    </location>
</feature>
<dbReference type="Pfam" id="PF20736">
    <property type="entry name" value="Glyco_hydro127M"/>
    <property type="match status" value="1"/>
</dbReference>
<dbReference type="InterPro" id="IPR049046">
    <property type="entry name" value="Beta-AFase-like_GH127_middle"/>
</dbReference>
<dbReference type="PANTHER" id="PTHR31151:SF0">
    <property type="entry name" value="PROLINE-TRNA LIGASE (DUF1680)"/>
    <property type="match status" value="1"/>
</dbReference>
<organism evidence="6 8">
    <name type="scientific">Rufibacter glacialis</name>
    <dbReference type="NCBI Taxonomy" id="1259555"/>
    <lineage>
        <taxon>Bacteria</taxon>
        <taxon>Pseudomonadati</taxon>
        <taxon>Bacteroidota</taxon>
        <taxon>Cytophagia</taxon>
        <taxon>Cytophagales</taxon>
        <taxon>Hymenobacteraceae</taxon>
        <taxon>Rufibacter</taxon>
    </lineage>
</organism>
<feature type="region of interest" description="Disordered" evidence="1">
    <location>
        <begin position="662"/>
        <end position="684"/>
    </location>
</feature>
<dbReference type="Pfam" id="PF07944">
    <property type="entry name" value="Beta-AFase-like_GH127_cat"/>
    <property type="match status" value="1"/>
</dbReference>
<dbReference type="InterPro" id="IPR012878">
    <property type="entry name" value="Beta-AFase-like_GH127_cat"/>
</dbReference>
<name>A0A5M8QQ48_9BACT</name>
<dbReference type="InterPro" id="IPR046544">
    <property type="entry name" value="GH146_SB_dom"/>
</dbReference>
<keyword evidence="6" id="KW-0378">Hydrolase</keyword>
<evidence type="ECO:0000313" key="9">
    <source>
        <dbReference type="Proteomes" id="UP001570846"/>
    </source>
</evidence>
<dbReference type="PANTHER" id="PTHR31151">
    <property type="entry name" value="PROLINE-TRNA LIGASE (DUF1680)"/>
    <property type="match status" value="1"/>
</dbReference>
<reference evidence="6 8" key="1">
    <citation type="submission" date="2019-07" db="EMBL/GenBank/DDBJ databases">
        <authorList>
            <person name="Qu J.-H."/>
        </authorList>
    </citation>
    <scope>NUCLEOTIDE SEQUENCE [LARGE SCALE GENOMIC DNA]</scope>
    <source>
        <strain evidence="6 8">MDT1-10-3</strain>
    </source>
</reference>
<evidence type="ECO:0000259" key="2">
    <source>
        <dbReference type="Pfam" id="PF07944"/>
    </source>
</evidence>
<feature type="domain" description="Non-reducing end beta-L-arabinofuranosidase-like GH127 middle" evidence="5">
    <location>
        <begin position="423"/>
        <end position="518"/>
    </location>
</feature>
<protein>
    <submittedName>
        <fullName evidence="7">Beta-L-arabinofuranosidase domain-containing protein</fullName>
    </submittedName>
    <submittedName>
        <fullName evidence="6">Glycosyl hydrolase</fullName>
    </submittedName>
</protein>